<dbReference type="Proteomes" id="UP001202328">
    <property type="component" value="Unassembled WGS sequence"/>
</dbReference>
<name>A0AAD4SE47_9MAGN</name>
<protein>
    <submittedName>
        <fullName evidence="1">Uncharacterized protein</fullName>
    </submittedName>
</protein>
<comment type="caution">
    <text evidence="1">The sequence shown here is derived from an EMBL/GenBank/DDBJ whole genome shotgun (WGS) entry which is preliminary data.</text>
</comment>
<dbReference type="EMBL" id="JAJJMB010011506">
    <property type="protein sequence ID" value="KAI3901792.1"/>
    <property type="molecule type" value="Genomic_DNA"/>
</dbReference>
<organism evidence="1 2">
    <name type="scientific">Papaver atlanticum</name>
    <dbReference type="NCBI Taxonomy" id="357466"/>
    <lineage>
        <taxon>Eukaryota</taxon>
        <taxon>Viridiplantae</taxon>
        <taxon>Streptophyta</taxon>
        <taxon>Embryophyta</taxon>
        <taxon>Tracheophyta</taxon>
        <taxon>Spermatophyta</taxon>
        <taxon>Magnoliopsida</taxon>
        <taxon>Ranunculales</taxon>
        <taxon>Papaveraceae</taxon>
        <taxon>Papaveroideae</taxon>
        <taxon>Papaver</taxon>
    </lineage>
</organism>
<keyword evidence="2" id="KW-1185">Reference proteome</keyword>
<accession>A0AAD4SE47</accession>
<feature type="non-terminal residue" evidence="1">
    <location>
        <position position="1"/>
    </location>
</feature>
<proteinExistence type="predicted"/>
<evidence type="ECO:0000313" key="2">
    <source>
        <dbReference type="Proteomes" id="UP001202328"/>
    </source>
</evidence>
<sequence length="61" mass="6378">MVDSYPSMPFCSEATGCQAFDSGELVQGGVVTDGLADITCESLAYGCKCHVVIPDDDATEK</sequence>
<dbReference type="AlphaFoldDB" id="A0AAD4SE47"/>
<gene>
    <name evidence="1" type="ORF">MKW98_013907</name>
</gene>
<evidence type="ECO:0000313" key="1">
    <source>
        <dbReference type="EMBL" id="KAI3901792.1"/>
    </source>
</evidence>
<reference evidence="1" key="1">
    <citation type="submission" date="2022-04" db="EMBL/GenBank/DDBJ databases">
        <title>A functionally conserved STORR gene fusion in Papaver species that diverged 16.8 million years ago.</title>
        <authorList>
            <person name="Catania T."/>
        </authorList>
    </citation>
    <scope>NUCLEOTIDE SEQUENCE</scope>
    <source>
        <strain evidence="1">S-188037</strain>
    </source>
</reference>